<dbReference type="InterPro" id="IPR041494">
    <property type="entry name" value="PIN7"/>
</dbReference>
<keyword evidence="3" id="KW-1185">Reference proteome</keyword>
<dbReference type="RefSeq" id="WP_310062917.1">
    <property type="nucleotide sequence ID" value="NZ_JAVDVY010000002.1"/>
</dbReference>
<comment type="caution">
    <text evidence="2">The sequence shown here is derived from an EMBL/GenBank/DDBJ whole genome shotgun (WGS) entry which is preliminary data.</text>
</comment>
<name>A0ABU1WCW7_9GAMM</name>
<sequence length="198" mass="21508">MRTNYVLIDYENVQPDTLSVLEKEHFKVIVFVGASQAKVNFDVAASLQRLGPNASYVKISGNGSNALDFHVAYYMGQLAASDPDAYFHIISKDTGFDPLIAHLRAKKILACRSRAVSDMPIVKAANSKSPSEKLAVVVSNLKQRGAAKPRTVKTLSSTISSLFQKALQEDELAALLKLMEKHGLVAISGTKVAYSLPE</sequence>
<accession>A0ABU1WCW7</accession>
<evidence type="ECO:0000313" key="2">
    <source>
        <dbReference type="EMBL" id="MDR7135316.1"/>
    </source>
</evidence>
<protein>
    <recommendedName>
        <fullName evidence="1">PIN-like domain-containing protein</fullName>
    </recommendedName>
</protein>
<reference evidence="2 3" key="1">
    <citation type="submission" date="2023-07" db="EMBL/GenBank/DDBJ databases">
        <title>Sorghum-associated microbial communities from plants grown in Nebraska, USA.</title>
        <authorList>
            <person name="Schachtman D."/>
        </authorList>
    </citation>
    <scope>NUCLEOTIDE SEQUENCE [LARGE SCALE GENOMIC DNA]</scope>
    <source>
        <strain evidence="2 3">BE198</strain>
    </source>
</reference>
<dbReference type="Pfam" id="PF18475">
    <property type="entry name" value="PIN7"/>
    <property type="match status" value="1"/>
</dbReference>
<proteinExistence type="predicted"/>
<organism evidence="2 3">
    <name type="scientific">Lysobacter niastensis</name>
    <dbReference type="NCBI Taxonomy" id="380629"/>
    <lineage>
        <taxon>Bacteria</taxon>
        <taxon>Pseudomonadati</taxon>
        <taxon>Pseudomonadota</taxon>
        <taxon>Gammaproteobacteria</taxon>
        <taxon>Lysobacterales</taxon>
        <taxon>Lysobacteraceae</taxon>
        <taxon>Lysobacter</taxon>
    </lineage>
</organism>
<feature type="domain" description="PIN-like" evidence="1">
    <location>
        <begin position="7"/>
        <end position="105"/>
    </location>
</feature>
<gene>
    <name evidence="2" type="ORF">J2X06_002525</name>
</gene>
<evidence type="ECO:0000313" key="3">
    <source>
        <dbReference type="Proteomes" id="UP001251524"/>
    </source>
</evidence>
<dbReference type="Proteomes" id="UP001251524">
    <property type="component" value="Unassembled WGS sequence"/>
</dbReference>
<dbReference type="EMBL" id="JAVDVY010000002">
    <property type="protein sequence ID" value="MDR7135316.1"/>
    <property type="molecule type" value="Genomic_DNA"/>
</dbReference>
<evidence type="ECO:0000259" key="1">
    <source>
        <dbReference type="Pfam" id="PF18475"/>
    </source>
</evidence>